<dbReference type="InterPro" id="IPR007627">
    <property type="entry name" value="RNA_pol_sigma70_r2"/>
</dbReference>
<dbReference type="PANTHER" id="PTHR43133:SF51">
    <property type="entry name" value="RNA POLYMERASE SIGMA FACTOR"/>
    <property type="match status" value="1"/>
</dbReference>
<organism evidence="9 10">
    <name type="scientific">Carboxydothermus pertinax</name>
    <dbReference type="NCBI Taxonomy" id="870242"/>
    <lineage>
        <taxon>Bacteria</taxon>
        <taxon>Bacillati</taxon>
        <taxon>Bacillota</taxon>
        <taxon>Clostridia</taxon>
        <taxon>Thermoanaerobacterales</taxon>
        <taxon>Thermoanaerobacteraceae</taxon>
        <taxon>Carboxydothermus</taxon>
    </lineage>
</organism>
<proteinExistence type="inferred from homology"/>
<name>A0A1L8CY96_9THEO</name>
<dbReference type="EMBL" id="BDJK01000062">
    <property type="protein sequence ID" value="GAV23890.1"/>
    <property type="molecule type" value="Genomic_DNA"/>
</dbReference>
<dbReference type="SUPFAM" id="SSF88659">
    <property type="entry name" value="Sigma3 and sigma4 domains of RNA polymerase sigma factors"/>
    <property type="match status" value="1"/>
</dbReference>
<dbReference type="Proteomes" id="UP000187485">
    <property type="component" value="Unassembled WGS sequence"/>
</dbReference>
<dbReference type="Gene3D" id="1.10.10.10">
    <property type="entry name" value="Winged helix-like DNA-binding domain superfamily/Winged helix DNA-binding domain"/>
    <property type="match status" value="1"/>
</dbReference>
<keyword evidence="3 6" id="KW-0731">Sigma factor</keyword>
<dbReference type="InterPro" id="IPR000838">
    <property type="entry name" value="RNA_pol_sigma70_ECF_CS"/>
</dbReference>
<dbReference type="GO" id="GO:0003677">
    <property type="term" value="F:DNA binding"/>
    <property type="evidence" value="ECO:0007669"/>
    <property type="project" value="UniProtKB-KW"/>
</dbReference>
<dbReference type="OrthoDB" id="9784984at2"/>
<evidence type="ECO:0000256" key="1">
    <source>
        <dbReference type="ARBA" id="ARBA00010641"/>
    </source>
</evidence>
<dbReference type="Pfam" id="PF08281">
    <property type="entry name" value="Sigma70_r4_2"/>
    <property type="match status" value="1"/>
</dbReference>
<dbReference type="CDD" id="cd06171">
    <property type="entry name" value="Sigma70_r4"/>
    <property type="match status" value="1"/>
</dbReference>
<gene>
    <name evidence="9" type="ORF">cpu_24000</name>
</gene>
<dbReference type="GO" id="GO:0006352">
    <property type="term" value="P:DNA-templated transcription initiation"/>
    <property type="evidence" value="ECO:0007669"/>
    <property type="project" value="InterPro"/>
</dbReference>
<dbReference type="GO" id="GO:0006950">
    <property type="term" value="P:response to stress"/>
    <property type="evidence" value="ECO:0007669"/>
    <property type="project" value="UniProtKB-ARBA"/>
</dbReference>
<keyword evidence="4 6" id="KW-0238">DNA-binding</keyword>
<dbReference type="RefSeq" id="WP_075860288.1">
    <property type="nucleotide sequence ID" value="NZ_BDJK01000062.1"/>
</dbReference>
<dbReference type="Pfam" id="PF04542">
    <property type="entry name" value="Sigma70_r2"/>
    <property type="match status" value="1"/>
</dbReference>
<accession>A0A1L8CY96</accession>
<keyword evidence="10" id="KW-1185">Reference proteome</keyword>
<dbReference type="SUPFAM" id="SSF88946">
    <property type="entry name" value="Sigma2 domain of RNA polymerase sigma factors"/>
    <property type="match status" value="1"/>
</dbReference>
<keyword evidence="5 6" id="KW-0804">Transcription</keyword>
<feature type="domain" description="RNA polymerase sigma-70 region 2" evidence="7">
    <location>
        <begin position="23"/>
        <end position="88"/>
    </location>
</feature>
<evidence type="ECO:0000313" key="9">
    <source>
        <dbReference type="EMBL" id="GAV23890.1"/>
    </source>
</evidence>
<evidence type="ECO:0000259" key="7">
    <source>
        <dbReference type="Pfam" id="PF04542"/>
    </source>
</evidence>
<dbReference type="STRING" id="870242.cpu_24000"/>
<dbReference type="PANTHER" id="PTHR43133">
    <property type="entry name" value="RNA POLYMERASE ECF-TYPE SIGMA FACTO"/>
    <property type="match status" value="1"/>
</dbReference>
<dbReference type="InterPro" id="IPR013325">
    <property type="entry name" value="RNA_pol_sigma_r2"/>
</dbReference>
<dbReference type="AlphaFoldDB" id="A0A1L8CY96"/>
<keyword evidence="2 6" id="KW-0805">Transcription regulation</keyword>
<dbReference type="PROSITE" id="PS01063">
    <property type="entry name" value="SIGMA70_ECF"/>
    <property type="match status" value="1"/>
</dbReference>
<dbReference type="InterPro" id="IPR039425">
    <property type="entry name" value="RNA_pol_sigma-70-like"/>
</dbReference>
<evidence type="ECO:0000256" key="4">
    <source>
        <dbReference type="ARBA" id="ARBA00023125"/>
    </source>
</evidence>
<dbReference type="NCBIfam" id="TIGR02937">
    <property type="entry name" value="sigma70-ECF"/>
    <property type="match status" value="1"/>
</dbReference>
<protein>
    <recommendedName>
        <fullName evidence="6">RNA polymerase sigma factor</fullName>
    </recommendedName>
</protein>
<reference evidence="10" key="1">
    <citation type="submission" date="2016-12" db="EMBL/GenBank/DDBJ databases">
        <title>Draft Genome Sequences od Carboxydothermus pertinax and islandicus, Hydrogenogenic Carboxydotrophic Bacteria.</title>
        <authorList>
            <person name="Fukuyama Y."/>
            <person name="Ohmae K."/>
            <person name="Yoneda Y."/>
            <person name="Yoshida T."/>
            <person name="Sako Y."/>
        </authorList>
    </citation>
    <scope>NUCLEOTIDE SEQUENCE [LARGE SCALE GENOMIC DNA]</scope>
    <source>
        <strain evidence="10">Ug1</strain>
    </source>
</reference>
<evidence type="ECO:0000256" key="3">
    <source>
        <dbReference type="ARBA" id="ARBA00023082"/>
    </source>
</evidence>
<dbReference type="Gene3D" id="1.10.1740.10">
    <property type="match status" value="1"/>
</dbReference>
<dbReference type="InterPro" id="IPR013249">
    <property type="entry name" value="RNA_pol_sigma70_r4_t2"/>
</dbReference>
<comment type="similarity">
    <text evidence="1 6">Belongs to the sigma-70 factor family. ECF subfamily.</text>
</comment>
<comment type="caution">
    <text evidence="9">The sequence shown here is derived from an EMBL/GenBank/DDBJ whole genome shotgun (WGS) entry which is preliminary data.</text>
</comment>
<dbReference type="GO" id="GO:0016987">
    <property type="term" value="F:sigma factor activity"/>
    <property type="evidence" value="ECO:0007669"/>
    <property type="project" value="UniProtKB-KW"/>
</dbReference>
<evidence type="ECO:0000313" key="10">
    <source>
        <dbReference type="Proteomes" id="UP000187485"/>
    </source>
</evidence>
<sequence>MHIKENSFWHESTENTPTFEEVITENENKIMNLLYGMTGDYHLAQDLTQETFIKAFKSWHSFKGRAAVSTWLYRIAVNVALDYQRKRAVRYERVSEEMESLTVSFNNYEQDPDNACQKNALRDILFASIAKLPPQQKEVFILREINGCSTKEVAAILDCSEALVKWRLHKARSALKKLLQQEQFYKNAGKFKLNGLGIE</sequence>
<evidence type="ECO:0000256" key="5">
    <source>
        <dbReference type="ARBA" id="ARBA00023163"/>
    </source>
</evidence>
<dbReference type="InterPro" id="IPR014284">
    <property type="entry name" value="RNA_pol_sigma-70_dom"/>
</dbReference>
<dbReference type="InterPro" id="IPR036388">
    <property type="entry name" value="WH-like_DNA-bd_sf"/>
</dbReference>
<evidence type="ECO:0000259" key="8">
    <source>
        <dbReference type="Pfam" id="PF08281"/>
    </source>
</evidence>
<evidence type="ECO:0000256" key="6">
    <source>
        <dbReference type="RuleBase" id="RU000716"/>
    </source>
</evidence>
<feature type="domain" description="RNA polymerase sigma factor 70 region 4 type 2" evidence="8">
    <location>
        <begin position="126"/>
        <end position="175"/>
    </location>
</feature>
<dbReference type="InterPro" id="IPR013324">
    <property type="entry name" value="RNA_pol_sigma_r3/r4-like"/>
</dbReference>
<evidence type="ECO:0000256" key="2">
    <source>
        <dbReference type="ARBA" id="ARBA00023015"/>
    </source>
</evidence>